<dbReference type="Proteomes" id="UP000229383">
    <property type="component" value="Unassembled WGS sequence"/>
</dbReference>
<comment type="caution">
    <text evidence="13">The sequence shown here is derived from an EMBL/GenBank/DDBJ whole genome shotgun (WGS) entry which is preliminary data.</text>
</comment>
<dbReference type="SUPFAM" id="SSF55979">
    <property type="entry name" value="DNA clamp"/>
    <property type="match status" value="3"/>
</dbReference>
<evidence type="ECO:0000259" key="12">
    <source>
        <dbReference type="Pfam" id="PF02768"/>
    </source>
</evidence>
<comment type="function">
    <text evidence="9">Confers DNA tethering and processivity to DNA polymerases and other proteins. Acts as a clamp, forming a ring around DNA (a reaction catalyzed by the clamp-loading complex) which diffuses in an ATP-independent manner freely and bidirectionally along dsDNA. Initially characterized for its ability to contact the catalytic subunit of DNA polymerase III (Pol III), a complex, multichain enzyme responsible for most of the replicative synthesis in bacteria; Pol III exhibits 3'-5' exonuclease proofreading activity. The beta chain is required for initiation of replication as well as for processivity of DNA replication.</text>
</comment>
<dbReference type="InterPro" id="IPR022634">
    <property type="entry name" value="DNA_polIII_beta_N"/>
</dbReference>
<evidence type="ECO:0000256" key="2">
    <source>
        <dbReference type="ARBA" id="ARBA00010752"/>
    </source>
</evidence>
<evidence type="ECO:0000256" key="1">
    <source>
        <dbReference type="ARBA" id="ARBA00004496"/>
    </source>
</evidence>
<dbReference type="PANTHER" id="PTHR30478:SF0">
    <property type="entry name" value="BETA SLIDING CLAMP"/>
    <property type="match status" value="1"/>
</dbReference>
<dbReference type="Gene3D" id="3.70.10.10">
    <property type="match status" value="1"/>
</dbReference>
<dbReference type="Pfam" id="PF00712">
    <property type="entry name" value="DNA_pol3_beta"/>
    <property type="match status" value="1"/>
</dbReference>
<accession>A0A2H0TF50</accession>
<proteinExistence type="inferred from homology"/>
<dbReference type="EMBL" id="PFCN01000033">
    <property type="protein sequence ID" value="PIR70179.1"/>
    <property type="molecule type" value="Genomic_DNA"/>
</dbReference>
<reference evidence="14" key="1">
    <citation type="submission" date="2017-09" db="EMBL/GenBank/DDBJ databases">
        <title>Depth-based differentiation of microbial function through sediment-hosted aquifers and enrichment of novel symbionts in the deep terrestrial subsurface.</title>
        <authorList>
            <person name="Probst A.J."/>
            <person name="Ladd B."/>
            <person name="Jarett J.K."/>
            <person name="Geller-Mcgrath D.E."/>
            <person name="Sieber C.M.K."/>
            <person name="Emerson J.B."/>
            <person name="Anantharaman K."/>
            <person name="Thomas B.C."/>
            <person name="Malmstrom R."/>
            <person name="Stieglmeier M."/>
            <person name="Klingl A."/>
            <person name="Woyke T."/>
            <person name="Ryan C.M."/>
            <person name="Banfield J.F."/>
        </authorList>
    </citation>
    <scope>NUCLEOTIDE SEQUENCE [LARGE SCALE GENOMIC DNA]</scope>
</reference>
<dbReference type="CDD" id="cd00140">
    <property type="entry name" value="beta_clamp"/>
    <property type="match status" value="1"/>
</dbReference>
<evidence type="ECO:0000256" key="8">
    <source>
        <dbReference type="ARBA" id="ARBA00023125"/>
    </source>
</evidence>
<dbReference type="PANTHER" id="PTHR30478">
    <property type="entry name" value="DNA POLYMERASE III SUBUNIT BETA"/>
    <property type="match status" value="1"/>
</dbReference>
<dbReference type="Pfam" id="PF02768">
    <property type="entry name" value="DNA_pol3_beta_3"/>
    <property type="match status" value="1"/>
</dbReference>
<dbReference type="Gene3D" id="3.10.150.10">
    <property type="entry name" value="DNA Polymerase III, subunit A, domain 2"/>
    <property type="match status" value="1"/>
</dbReference>
<evidence type="ECO:0000256" key="4">
    <source>
        <dbReference type="ARBA" id="ARBA00022679"/>
    </source>
</evidence>
<name>A0A2H0TF50_9BACT</name>
<organism evidence="13 14">
    <name type="scientific">Candidatus Niyogibacteria bacterium CG10_big_fil_rev_8_21_14_0_10_42_19</name>
    <dbReference type="NCBI Taxonomy" id="1974725"/>
    <lineage>
        <taxon>Bacteria</taxon>
        <taxon>Candidatus Niyogiibacteriota</taxon>
    </lineage>
</organism>
<evidence type="ECO:0000313" key="14">
    <source>
        <dbReference type="Proteomes" id="UP000229383"/>
    </source>
</evidence>
<dbReference type="InterPro" id="IPR001001">
    <property type="entry name" value="DNA_polIII_beta"/>
</dbReference>
<evidence type="ECO:0000256" key="3">
    <source>
        <dbReference type="ARBA" id="ARBA00022490"/>
    </source>
</evidence>
<dbReference type="GO" id="GO:0005737">
    <property type="term" value="C:cytoplasm"/>
    <property type="evidence" value="ECO:0007669"/>
    <property type="project" value="UniProtKB-SubCell"/>
</dbReference>
<dbReference type="InterPro" id="IPR022635">
    <property type="entry name" value="DNA_polIII_beta_C"/>
</dbReference>
<evidence type="ECO:0000259" key="11">
    <source>
        <dbReference type="Pfam" id="PF02767"/>
    </source>
</evidence>
<evidence type="ECO:0000313" key="13">
    <source>
        <dbReference type="EMBL" id="PIR70179.1"/>
    </source>
</evidence>
<comment type="subcellular location">
    <subcellularLocation>
        <location evidence="1 9">Cytoplasm</location>
    </subcellularLocation>
</comment>
<comment type="similarity">
    <text evidence="2 9">Belongs to the beta sliding clamp family.</text>
</comment>
<keyword evidence="7 9" id="KW-0239">DNA-directed DNA polymerase</keyword>
<dbReference type="InterPro" id="IPR022637">
    <property type="entry name" value="DNA_polIII_beta_cen"/>
</dbReference>
<keyword evidence="6 9" id="KW-0235">DNA replication</keyword>
<dbReference type="PIRSF" id="PIRSF000804">
    <property type="entry name" value="DNA_pol_III_b"/>
    <property type="match status" value="1"/>
</dbReference>
<dbReference type="GO" id="GO:0003887">
    <property type="term" value="F:DNA-directed DNA polymerase activity"/>
    <property type="evidence" value="ECO:0007669"/>
    <property type="project" value="UniProtKB-UniRule"/>
</dbReference>
<evidence type="ECO:0000256" key="9">
    <source>
        <dbReference type="PIRNR" id="PIRNR000804"/>
    </source>
</evidence>
<dbReference type="SMART" id="SM00480">
    <property type="entry name" value="POL3Bc"/>
    <property type="match status" value="1"/>
</dbReference>
<dbReference type="GO" id="GO:0009360">
    <property type="term" value="C:DNA polymerase III complex"/>
    <property type="evidence" value="ECO:0007669"/>
    <property type="project" value="InterPro"/>
</dbReference>
<comment type="subunit">
    <text evidence="9">Forms a ring-shaped head-to-tail homodimer around DNA.</text>
</comment>
<evidence type="ECO:0000256" key="5">
    <source>
        <dbReference type="ARBA" id="ARBA00022695"/>
    </source>
</evidence>
<dbReference type="GO" id="GO:0006271">
    <property type="term" value="P:DNA strand elongation involved in DNA replication"/>
    <property type="evidence" value="ECO:0007669"/>
    <property type="project" value="TreeGrafter"/>
</dbReference>
<dbReference type="GO" id="GO:0008408">
    <property type="term" value="F:3'-5' exonuclease activity"/>
    <property type="evidence" value="ECO:0007669"/>
    <property type="project" value="InterPro"/>
</dbReference>
<dbReference type="NCBIfam" id="TIGR00663">
    <property type="entry name" value="dnan"/>
    <property type="match status" value="1"/>
</dbReference>
<dbReference type="AlphaFoldDB" id="A0A2H0TF50"/>
<protein>
    <recommendedName>
        <fullName evidence="9">Beta sliding clamp</fullName>
    </recommendedName>
</protein>
<keyword evidence="3 9" id="KW-0963">Cytoplasm</keyword>
<keyword evidence="8" id="KW-0238">DNA-binding</keyword>
<dbReference type="Pfam" id="PF02767">
    <property type="entry name" value="DNA_pol3_beta_2"/>
    <property type="match status" value="1"/>
</dbReference>
<evidence type="ECO:0000256" key="7">
    <source>
        <dbReference type="ARBA" id="ARBA00022932"/>
    </source>
</evidence>
<gene>
    <name evidence="13" type="primary">dnaN</name>
    <name evidence="13" type="ORF">COU46_02835</name>
</gene>
<dbReference type="InterPro" id="IPR046938">
    <property type="entry name" value="DNA_clamp_sf"/>
</dbReference>
<keyword evidence="4 9" id="KW-0808">Transferase</keyword>
<dbReference type="GO" id="GO:0003677">
    <property type="term" value="F:DNA binding"/>
    <property type="evidence" value="ECO:0007669"/>
    <property type="project" value="UniProtKB-UniRule"/>
</dbReference>
<evidence type="ECO:0000256" key="6">
    <source>
        <dbReference type="ARBA" id="ARBA00022705"/>
    </source>
</evidence>
<keyword evidence="5 9" id="KW-0548">Nucleotidyltransferase</keyword>
<feature type="domain" description="DNA polymerase III beta sliding clamp C-terminal" evidence="12">
    <location>
        <begin position="243"/>
        <end position="362"/>
    </location>
</feature>
<feature type="domain" description="DNA polymerase III beta sliding clamp N-terminal" evidence="10">
    <location>
        <begin position="1"/>
        <end position="117"/>
    </location>
</feature>
<feature type="domain" description="DNA polymerase III beta sliding clamp central" evidence="11">
    <location>
        <begin position="128"/>
        <end position="240"/>
    </location>
</feature>
<sequence>MNVTCLKDQFYKIITLAERHTSKEAHLPFLQGLLIHTKKNTIHVSSTNLDTGFEAWMPASVKEEGSVVLPAKSCVSLISTLTGEKIKIESKNNDVFFTTQTTSTNLKSYPVEEFPSFPKIKKIRSVEIPCENLSKSIASVVMAASSSEIKPEISSVFFNVLKNKIKMAATDSFRLAEKTIPFKGEEGFNILFPFKHVLEIGKILEHFNDPIVLSIGENQAVFSSKNYSLVTRIREEKFPNYEQIIPTTFSTEVKVKKSDFINGVRLASIFSGRLREIKFNIYPEDNLFEIFSKNSDIGEHVSQIPSNVTGERLNVTFNYSYIMDGISMISSSDVLLRFNGDSKPVLIQDPYDASYVYLAMPMKNI</sequence>
<evidence type="ECO:0000259" key="10">
    <source>
        <dbReference type="Pfam" id="PF00712"/>
    </source>
</evidence>